<evidence type="ECO:0000256" key="7">
    <source>
        <dbReference type="PROSITE-ProRule" id="PRU00221"/>
    </source>
</evidence>
<evidence type="ECO:0000256" key="1">
    <source>
        <dbReference type="ARBA" id="ARBA00004496"/>
    </source>
</evidence>
<reference evidence="8" key="1">
    <citation type="submission" date="2020-06" db="EMBL/GenBank/DDBJ databases">
        <authorList>
            <person name="Li T."/>
            <person name="Hu X."/>
            <person name="Zhang T."/>
            <person name="Song X."/>
            <person name="Zhang H."/>
            <person name="Dai N."/>
            <person name="Sheng W."/>
            <person name="Hou X."/>
            <person name="Wei L."/>
        </authorList>
    </citation>
    <scope>NUCLEOTIDE SEQUENCE</scope>
    <source>
        <strain evidence="8">3651</strain>
        <tissue evidence="8">Leaf</tissue>
    </source>
</reference>
<keyword evidence="9" id="KW-1185">Reference proteome</keyword>
<dbReference type="Gene3D" id="2.130.10.10">
    <property type="entry name" value="YVTN repeat-like/Quinoprotein amine dehydrogenase"/>
    <property type="match status" value="5"/>
</dbReference>
<dbReference type="SUPFAM" id="SSF50978">
    <property type="entry name" value="WD40 repeat-like"/>
    <property type="match status" value="2"/>
</dbReference>
<evidence type="ECO:0000256" key="5">
    <source>
        <dbReference type="ARBA" id="ARBA00022737"/>
    </source>
</evidence>
<dbReference type="GO" id="GO:0030488">
    <property type="term" value="P:tRNA methylation"/>
    <property type="evidence" value="ECO:0007669"/>
    <property type="project" value="TreeGrafter"/>
</dbReference>
<dbReference type="Proteomes" id="UP001293254">
    <property type="component" value="Unassembled WGS sequence"/>
</dbReference>
<proteinExistence type="inferred from homology"/>
<dbReference type="Pfam" id="PF00400">
    <property type="entry name" value="WD40"/>
    <property type="match status" value="5"/>
</dbReference>
<evidence type="ECO:0000313" key="8">
    <source>
        <dbReference type="EMBL" id="KAK4418002.1"/>
    </source>
</evidence>
<dbReference type="PROSITE" id="PS50082">
    <property type="entry name" value="WD_REPEATS_2"/>
    <property type="match status" value="1"/>
</dbReference>
<evidence type="ECO:0000256" key="2">
    <source>
        <dbReference type="ARBA" id="ARBA00022490"/>
    </source>
</evidence>
<dbReference type="InterPro" id="IPR001680">
    <property type="entry name" value="WD40_rpt"/>
</dbReference>
<dbReference type="PROSITE" id="PS00678">
    <property type="entry name" value="WD_REPEATS_1"/>
    <property type="match status" value="1"/>
</dbReference>
<organism evidence="8 9">
    <name type="scientific">Sesamum alatum</name>
    <dbReference type="NCBI Taxonomy" id="300844"/>
    <lineage>
        <taxon>Eukaryota</taxon>
        <taxon>Viridiplantae</taxon>
        <taxon>Streptophyta</taxon>
        <taxon>Embryophyta</taxon>
        <taxon>Tracheophyta</taxon>
        <taxon>Spermatophyta</taxon>
        <taxon>Magnoliopsida</taxon>
        <taxon>eudicotyledons</taxon>
        <taxon>Gunneridae</taxon>
        <taxon>Pentapetalae</taxon>
        <taxon>asterids</taxon>
        <taxon>lamiids</taxon>
        <taxon>Lamiales</taxon>
        <taxon>Pedaliaceae</taxon>
        <taxon>Sesamum</taxon>
    </lineage>
</organism>
<protein>
    <submittedName>
        <fullName evidence="8">WD repeat-containing protein 6</fullName>
    </submittedName>
</protein>
<dbReference type="EMBL" id="JACGWO010000009">
    <property type="protein sequence ID" value="KAK4418002.1"/>
    <property type="molecule type" value="Genomic_DNA"/>
</dbReference>
<feature type="repeat" description="WD" evidence="7">
    <location>
        <begin position="250"/>
        <end position="291"/>
    </location>
</feature>
<keyword evidence="4" id="KW-0819">tRNA processing</keyword>
<dbReference type="PANTHER" id="PTHR14344:SF3">
    <property type="entry name" value="WD REPEAT-CONTAINING PROTEIN 6"/>
    <property type="match status" value="1"/>
</dbReference>
<dbReference type="InterPro" id="IPR036322">
    <property type="entry name" value="WD40_repeat_dom_sf"/>
</dbReference>
<comment type="caution">
    <text evidence="8">The sequence shown here is derived from an EMBL/GenBank/DDBJ whole genome shotgun (WGS) entry which is preliminary data.</text>
</comment>
<reference evidence="8" key="2">
    <citation type="journal article" date="2024" name="Plant">
        <title>Genomic evolution and insights into agronomic trait innovations of Sesamum species.</title>
        <authorList>
            <person name="Miao H."/>
            <person name="Wang L."/>
            <person name="Qu L."/>
            <person name="Liu H."/>
            <person name="Sun Y."/>
            <person name="Le M."/>
            <person name="Wang Q."/>
            <person name="Wei S."/>
            <person name="Zheng Y."/>
            <person name="Lin W."/>
            <person name="Duan Y."/>
            <person name="Cao H."/>
            <person name="Xiong S."/>
            <person name="Wang X."/>
            <person name="Wei L."/>
            <person name="Li C."/>
            <person name="Ma Q."/>
            <person name="Ju M."/>
            <person name="Zhao R."/>
            <person name="Li G."/>
            <person name="Mu C."/>
            <person name="Tian Q."/>
            <person name="Mei H."/>
            <person name="Zhang T."/>
            <person name="Gao T."/>
            <person name="Zhang H."/>
        </authorList>
    </citation>
    <scope>NUCLEOTIDE SEQUENCE</scope>
    <source>
        <strain evidence="8">3651</strain>
    </source>
</reference>
<dbReference type="GO" id="GO:0005737">
    <property type="term" value="C:cytoplasm"/>
    <property type="evidence" value="ECO:0007669"/>
    <property type="project" value="UniProtKB-SubCell"/>
</dbReference>
<evidence type="ECO:0000313" key="9">
    <source>
        <dbReference type="Proteomes" id="UP001293254"/>
    </source>
</evidence>
<keyword evidence="5" id="KW-0677">Repeat</keyword>
<keyword evidence="3 7" id="KW-0853">WD repeat</keyword>
<dbReference type="InterPro" id="IPR019775">
    <property type="entry name" value="WD40_repeat_CS"/>
</dbReference>
<dbReference type="InterPro" id="IPR051973">
    <property type="entry name" value="tRNA_Anticodon_Mtase-Reg"/>
</dbReference>
<dbReference type="PANTHER" id="PTHR14344">
    <property type="entry name" value="WD REPEAT PROTEIN"/>
    <property type="match status" value="1"/>
</dbReference>
<dbReference type="PROSITE" id="PS50294">
    <property type="entry name" value="WD_REPEATS_REGION"/>
    <property type="match status" value="1"/>
</dbReference>
<dbReference type="InterPro" id="IPR015943">
    <property type="entry name" value="WD40/YVTN_repeat-like_dom_sf"/>
</dbReference>
<evidence type="ECO:0000256" key="6">
    <source>
        <dbReference type="ARBA" id="ARBA00038255"/>
    </source>
</evidence>
<gene>
    <name evidence="8" type="ORF">Salat_2212900</name>
</gene>
<evidence type="ECO:0000256" key="3">
    <source>
        <dbReference type="ARBA" id="ARBA00022574"/>
    </source>
</evidence>
<keyword evidence="2" id="KW-0963">Cytoplasm</keyword>
<accession>A0AAE1XUT8</accession>
<dbReference type="SMART" id="SM00320">
    <property type="entry name" value="WD40"/>
    <property type="match status" value="9"/>
</dbReference>
<comment type="subcellular location">
    <subcellularLocation>
        <location evidence="1">Cytoplasm</location>
    </subcellularLocation>
</comment>
<sequence length="1406" mass="156256">MDMTDQSHWQLLRRQYLGEISALCFLPLPTHFSSLPLLLAGTGSQILVYDLVSGKIIRSFPVFEGIRVHGISVEHFHKPMPASALAFRIAVFGERRVKLFSLQIESDTPHKPFLDMELTLIHALPKFGHWVLDVCFLKNGATSSEDACHLAIGCSDNSIYFWDISRCNIFSEVKCAERCLLYSMRMLGNDIESLRIASGTIFNEIVVWKVVHQNHSTNLRSNAEDHVPLTSNEDFLIPGSKYKDTLISRLVGHEGSIFRIAWFSNGMKLVSVSDDRSARIWEVQADKGVSCKDRVNHLAGPVLFGHSARIWDCCIYDSLIITAGEDCTCRVWDHDGRELNVIKEHIGRGVWRCLYDPCSSLLVTAGFDSAIKLHKIYTSSKGLEETTASEDFSDRKELFALSIPNTSGRGGLMDSKSEYVRCLHFSREDSLYVATNNGYLYHASLYNNEALKWTELARISEEAPIICMDLLSKFTYPAGGFEDWIAVGDGKGRMTIVLVVGTGGSPKVESTLTWPAEKERHLLGSYWCKSLDNRFIFTSDPGGGLKLWKLCHNSHSASLIGRGSCDVSLIAEYASCFGMRIMCVDASFDEELLVCGDIRGNLLLFSLPRGLLCGTSIAAEVKASPVNYFKGAHGVSSVSSVSIYSPSSDQVEIRSTGADGCICYLQHNRDMLNLEFIGMKQVKELSAIRSVFTTTDQSDDFAVGNYAVGFASANFIIWNLTTGTKVLDITCGGWRRPHSYYLGDLPEMMNCFSFVKDDVIYIHRNWVPESDRQIYPRNLHLQFHGREVHSLCFIYGHSLCSSDEDQGLVSESSWIATGCEDGTVRLTRYEPGMENWLSSQHLGEHVGGSAVRSVCSVSKMHIFVPASSGMPNVVYRQNGTLEDRDPFILISVGAKRVVTAWKQMITMSNNGVDSVCRETDKKNVNNLRGPSTENVSSFSFQWLSTDMPFKHTSYAKRQCTKEVLETDEDLSTTTSDAVSVELLSSRCRKKEANLCPEDDLENDWRYLDVTAFLVKECGSRISVCFVIVACSDATVTLRALVLPFRLWFDVALLAPLSSPVLALQHVVIPKVLPSNGNIQIGSLYLAITGSTDGSIGIWDLTECVENFMRQISGLQMENCMEFQKRPRTGRGSQGGRWWRSIGSHSAKKKPHNCDLIGKTNTGLVSVGRTESDNKMENQVYGTSETSLSGKGNAQVPLQVDNQASFVSGSKKDDLSPEPSVLVALHVLGNVHQSGVNCLNVSDVQDLRSPDSRFSFYIISGGDDQAINCLRCDLKINPMIENTQNMSMKIHCSTLPVAANKCNGHCLIKKHHQMQFYKVDKIISAHSSAVKGIWTDGSWVFSVGLDQRVRCWKLGNDRLSECAHLIISVPEPEALDVRTCGRNHYQIAVAGRGMQMIEFRPSNGMIK</sequence>
<comment type="similarity">
    <text evidence="6">Belongs to the WD repeat WDR6 family.</text>
</comment>
<name>A0AAE1XUT8_9LAMI</name>
<evidence type="ECO:0000256" key="4">
    <source>
        <dbReference type="ARBA" id="ARBA00022694"/>
    </source>
</evidence>